<reference evidence="1 2" key="1">
    <citation type="submission" date="2019-02" db="EMBL/GenBank/DDBJ databases">
        <title>Deep-cultivation of Planctomycetes and their phenomic and genomic characterization uncovers novel biology.</title>
        <authorList>
            <person name="Wiegand S."/>
            <person name="Jogler M."/>
            <person name="Boedeker C."/>
            <person name="Pinto D."/>
            <person name="Vollmers J."/>
            <person name="Rivas-Marin E."/>
            <person name="Kohn T."/>
            <person name="Peeters S.H."/>
            <person name="Heuer A."/>
            <person name="Rast P."/>
            <person name="Oberbeckmann S."/>
            <person name="Bunk B."/>
            <person name="Jeske O."/>
            <person name="Meyerdierks A."/>
            <person name="Storesund J.E."/>
            <person name="Kallscheuer N."/>
            <person name="Luecker S."/>
            <person name="Lage O.M."/>
            <person name="Pohl T."/>
            <person name="Merkel B.J."/>
            <person name="Hornburger P."/>
            <person name="Mueller R.-W."/>
            <person name="Bruemmer F."/>
            <person name="Labrenz M."/>
            <person name="Spormann A.M."/>
            <person name="Op den Camp H."/>
            <person name="Overmann J."/>
            <person name="Amann R."/>
            <person name="Jetten M.S.M."/>
            <person name="Mascher T."/>
            <person name="Medema M.H."/>
            <person name="Devos D.P."/>
            <person name="Kaster A.-K."/>
            <person name="Ovreas L."/>
            <person name="Rohde M."/>
            <person name="Galperin M.Y."/>
            <person name="Jogler C."/>
        </authorList>
    </citation>
    <scope>NUCLEOTIDE SEQUENCE [LARGE SCALE GENOMIC DNA]</scope>
    <source>
        <strain evidence="1 2">V22</strain>
    </source>
</reference>
<organism evidence="1 2">
    <name type="scientific">Calycomorphotria hydatis</name>
    <dbReference type="NCBI Taxonomy" id="2528027"/>
    <lineage>
        <taxon>Bacteria</taxon>
        <taxon>Pseudomonadati</taxon>
        <taxon>Planctomycetota</taxon>
        <taxon>Planctomycetia</taxon>
        <taxon>Planctomycetales</taxon>
        <taxon>Planctomycetaceae</taxon>
        <taxon>Calycomorphotria</taxon>
    </lineage>
</organism>
<sequence length="82" mass="9111">MQLIIQPDGTVRSIYDETLNLSEFGTVSISRASHVEPDAYGQWWADLSPVAGPRLGPFEKRSTALAAESHWLTEHWLSPADC</sequence>
<protein>
    <submittedName>
        <fullName evidence="1">Uncharacterized protein</fullName>
    </submittedName>
</protein>
<accession>A0A517TE64</accession>
<keyword evidence="2" id="KW-1185">Reference proteome</keyword>
<evidence type="ECO:0000313" key="1">
    <source>
        <dbReference type="EMBL" id="QDT66656.1"/>
    </source>
</evidence>
<dbReference type="OrthoDB" id="280020at2"/>
<dbReference type="RefSeq" id="WP_145265911.1">
    <property type="nucleotide sequence ID" value="NZ_CP036316.1"/>
</dbReference>
<proteinExistence type="predicted"/>
<dbReference type="Proteomes" id="UP000319976">
    <property type="component" value="Chromosome"/>
</dbReference>
<gene>
    <name evidence="1" type="ORF">V22_39270</name>
</gene>
<evidence type="ECO:0000313" key="2">
    <source>
        <dbReference type="Proteomes" id="UP000319976"/>
    </source>
</evidence>
<name>A0A517TE64_9PLAN</name>
<dbReference type="AlphaFoldDB" id="A0A517TE64"/>
<dbReference type="KEGG" id="chya:V22_39270"/>
<dbReference type="EMBL" id="CP036316">
    <property type="protein sequence ID" value="QDT66656.1"/>
    <property type="molecule type" value="Genomic_DNA"/>
</dbReference>